<dbReference type="Pfam" id="PF00431">
    <property type="entry name" value="CUB"/>
    <property type="match status" value="1"/>
</dbReference>
<evidence type="ECO:0000259" key="4">
    <source>
        <dbReference type="PROSITE" id="PS50041"/>
    </source>
</evidence>
<dbReference type="Proteomes" id="UP000677054">
    <property type="component" value="Unassembled WGS sequence"/>
</dbReference>
<proteinExistence type="predicted"/>
<evidence type="ECO:0000256" key="1">
    <source>
        <dbReference type="ARBA" id="ARBA00023157"/>
    </source>
</evidence>
<dbReference type="AlphaFoldDB" id="A0A7R8X790"/>
<evidence type="ECO:0008006" key="7">
    <source>
        <dbReference type="Google" id="ProtNLM"/>
    </source>
</evidence>
<evidence type="ECO:0000313" key="6">
    <source>
        <dbReference type="Proteomes" id="UP000677054"/>
    </source>
</evidence>
<dbReference type="PROSITE" id="PS01180">
    <property type="entry name" value="CUB"/>
    <property type="match status" value="1"/>
</dbReference>
<comment type="caution">
    <text evidence="2">Lacks conserved residue(s) required for the propagation of feature annotation.</text>
</comment>
<protein>
    <recommendedName>
        <fullName evidence="7">C-type lectin domain-containing protein</fullName>
    </recommendedName>
</protein>
<dbReference type="SMART" id="SM00034">
    <property type="entry name" value="CLECT"/>
    <property type="match status" value="1"/>
</dbReference>
<dbReference type="EMBL" id="CAJPEV010000578">
    <property type="protein sequence ID" value="CAG0886628.1"/>
    <property type="molecule type" value="Genomic_DNA"/>
</dbReference>
<dbReference type="InterPro" id="IPR016186">
    <property type="entry name" value="C-type_lectin-like/link_sf"/>
</dbReference>
<dbReference type="InterPro" id="IPR050111">
    <property type="entry name" value="C-type_lectin/snaclec_domain"/>
</dbReference>
<sequence length="219" mass="25085">MRSAPPTLKILLSFVDFNLEDTSDCISGDFLTVSDPQGQSRTFCGRDHPWMLESVGNRLTVRFFSDASSEHGYRFKLSYMTASRCDEGWEEFDQYCYYFSENQKNFADARSYCLSNGADLASIHSRSEQIFMQENAKRASLLIGAKTTGEGLYVDPWNFEFIDGTPEDYHNVWEGVNPWILGDEEGECGIIMLPDKWQNRDCREKRLILCASQVSHDSD</sequence>
<dbReference type="CDD" id="cd00037">
    <property type="entry name" value="CLECT"/>
    <property type="match status" value="1"/>
</dbReference>
<dbReference type="InterPro" id="IPR035914">
    <property type="entry name" value="Sperma_CUB_dom_sf"/>
</dbReference>
<keyword evidence="6" id="KW-1185">Reference proteome</keyword>
<evidence type="ECO:0000256" key="2">
    <source>
        <dbReference type="PROSITE-ProRule" id="PRU00059"/>
    </source>
</evidence>
<dbReference type="Gene3D" id="3.10.100.10">
    <property type="entry name" value="Mannose-Binding Protein A, subunit A"/>
    <property type="match status" value="1"/>
</dbReference>
<accession>A0A7R8X790</accession>
<dbReference type="PROSITE" id="PS00615">
    <property type="entry name" value="C_TYPE_LECTIN_1"/>
    <property type="match status" value="1"/>
</dbReference>
<keyword evidence="1" id="KW-1015">Disulfide bond</keyword>
<dbReference type="SUPFAM" id="SSF56436">
    <property type="entry name" value="C-type lectin-like"/>
    <property type="match status" value="1"/>
</dbReference>
<dbReference type="InterPro" id="IPR016187">
    <property type="entry name" value="CTDL_fold"/>
</dbReference>
<dbReference type="Pfam" id="PF00059">
    <property type="entry name" value="Lectin_C"/>
    <property type="match status" value="1"/>
</dbReference>
<dbReference type="OrthoDB" id="6133475at2759"/>
<dbReference type="CDD" id="cd00041">
    <property type="entry name" value="CUB"/>
    <property type="match status" value="1"/>
</dbReference>
<evidence type="ECO:0000259" key="3">
    <source>
        <dbReference type="PROSITE" id="PS01180"/>
    </source>
</evidence>
<reference evidence="5" key="1">
    <citation type="submission" date="2020-11" db="EMBL/GenBank/DDBJ databases">
        <authorList>
            <person name="Tran Van P."/>
        </authorList>
    </citation>
    <scope>NUCLEOTIDE SEQUENCE</scope>
</reference>
<feature type="domain" description="C-type lectin" evidence="4">
    <location>
        <begin position="92"/>
        <end position="211"/>
    </location>
</feature>
<dbReference type="PROSITE" id="PS50041">
    <property type="entry name" value="C_TYPE_LECTIN_2"/>
    <property type="match status" value="1"/>
</dbReference>
<name>A0A7R8X790_9CRUS</name>
<evidence type="ECO:0000313" key="5">
    <source>
        <dbReference type="EMBL" id="CAD7244177.1"/>
    </source>
</evidence>
<organism evidence="5">
    <name type="scientific">Darwinula stevensoni</name>
    <dbReference type="NCBI Taxonomy" id="69355"/>
    <lineage>
        <taxon>Eukaryota</taxon>
        <taxon>Metazoa</taxon>
        <taxon>Ecdysozoa</taxon>
        <taxon>Arthropoda</taxon>
        <taxon>Crustacea</taxon>
        <taxon>Oligostraca</taxon>
        <taxon>Ostracoda</taxon>
        <taxon>Podocopa</taxon>
        <taxon>Podocopida</taxon>
        <taxon>Darwinulocopina</taxon>
        <taxon>Darwinuloidea</taxon>
        <taxon>Darwinulidae</taxon>
        <taxon>Darwinula</taxon>
    </lineage>
</organism>
<dbReference type="PANTHER" id="PTHR22803">
    <property type="entry name" value="MANNOSE, PHOSPHOLIPASE, LECTIN RECEPTOR RELATED"/>
    <property type="match status" value="1"/>
</dbReference>
<dbReference type="InterPro" id="IPR001304">
    <property type="entry name" value="C-type_lectin-like"/>
</dbReference>
<dbReference type="Gene3D" id="2.60.120.290">
    <property type="entry name" value="Spermadhesin, CUB domain"/>
    <property type="match status" value="1"/>
</dbReference>
<dbReference type="InterPro" id="IPR000859">
    <property type="entry name" value="CUB_dom"/>
</dbReference>
<dbReference type="SUPFAM" id="SSF49854">
    <property type="entry name" value="Spermadhesin, CUB domain"/>
    <property type="match status" value="1"/>
</dbReference>
<dbReference type="EMBL" id="LR900095">
    <property type="protein sequence ID" value="CAD7244177.1"/>
    <property type="molecule type" value="Genomic_DNA"/>
</dbReference>
<gene>
    <name evidence="5" type="ORF">DSTB1V02_LOCUS4079</name>
</gene>
<dbReference type="InterPro" id="IPR018378">
    <property type="entry name" value="C-type_lectin_CS"/>
</dbReference>
<feature type="domain" description="CUB" evidence="3">
    <location>
        <begin position="1"/>
        <end position="82"/>
    </location>
</feature>